<proteinExistence type="predicted"/>
<reference evidence="1 2" key="1">
    <citation type="submission" date="2019-12" db="EMBL/GenBank/DDBJ databases">
        <authorList>
            <person name="Alioto T."/>
            <person name="Alioto T."/>
            <person name="Gomez Garrido J."/>
        </authorList>
    </citation>
    <scope>NUCLEOTIDE SEQUENCE [LARGE SCALE GENOMIC DNA]</scope>
</reference>
<dbReference type="EMBL" id="CACTIH010006040">
    <property type="protein sequence ID" value="CAA3003881.1"/>
    <property type="molecule type" value="Genomic_DNA"/>
</dbReference>
<evidence type="ECO:0000313" key="1">
    <source>
        <dbReference type="EMBL" id="CAA3003881.1"/>
    </source>
</evidence>
<organism evidence="1 2">
    <name type="scientific">Olea europaea subsp. europaea</name>
    <dbReference type="NCBI Taxonomy" id="158383"/>
    <lineage>
        <taxon>Eukaryota</taxon>
        <taxon>Viridiplantae</taxon>
        <taxon>Streptophyta</taxon>
        <taxon>Embryophyta</taxon>
        <taxon>Tracheophyta</taxon>
        <taxon>Spermatophyta</taxon>
        <taxon>Magnoliopsida</taxon>
        <taxon>eudicotyledons</taxon>
        <taxon>Gunneridae</taxon>
        <taxon>Pentapetalae</taxon>
        <taxon>asterids</taxon>
        <taxon>lamiids</taxon>
        <taxon>Lamiales</taxon>
        <taxon>Oleaceae</taxon>
        <taxon>Oleeae</taxon>
        <taxon>Olea</taxon>
    </lineage>
</organism>
<dbReference type="Proteomes" id="UP000594638">
    <property type="component" value="Unassembled WGS sequence"/>
</dbReference>
<protein>
    <submittedName>
        <fullName evidence="1">Vacuolar sorting-associated 41 homolog</fullName>
    </submittedName>
</protein>
<gene>
    <name evidence="1" type="ORF">OLEA9_A077671</name>
</gene>
<name>A0A8S0THD6_OLEEU</name>
<evidence type="ECO:0000313" key="2">
    <source>
        <dbReference type="Proteomes" id="UP000594638"/>
    </source>
</evidence>
<keyword evidence="2" id="KW-1185">Reference proteome</keyword>
<sequence>DGKLKAIKFLSMQHDASLNKSGMVGLLLKHTVGNFDPLYVVNMLPNDLEIPR</sequence>
<accession>A0A8S0THD6</accession>
<dbReference type="OrthoDB" id="244107at2759"/>
<dbReference type="AlphaFoldDB" id="A0A8S0THD6"/>
<feature type="non-terminal residue" evidence="1">
    <location>
        <position position="52"/>
    </location>
</feature>
<comment type="caution">
    <text evidence="1">The sequence shown here is derived from an EMBL/GenBank/DDBJ whole genome shotgun (WGS) entry which is preliminary data.</text>
</comment>
<dbReference type="Gramene" id="OE9A077671T1">
    <property type="protein sequence ID" value="OE9A077671C1"/>
    <property type="gene ID" value="OE9A077671"/>
</dbReference>